<dbReference type="PANTHER" id="PTHR31891:SF1">
    <property type="entry name" value="FORMAMIDASE C869.04-RELATED"/>
    <property type="match status" value="1"/>
</dbReference>
<dbReference type="SUPFAM" id="SSF141130">
    <property type="entry name" value="Acetamidase/Formamidase-like"/>
    <property type="match status" value="1"/>
</dbReference>
<evidence type="ECO:0000313" key="1">
    <source>
        <dbReference type="EMBL" id="BCB88137.1"/>
    </source>
</evidence>
<dbReference type="KEGG" id="psuu:Psuf_054500"/>
<gene>
    <name evidence="1" type="ORF">Psuf_054500</name>
</gene>
<accession>A0A6F8YPS8</accession>
<dbReference type="PANTHER" id="PTHR31891">
    <property type="entry name" value="FORMAMIDASE C869.04-RELATED"/>
    <property type="match status" value="1"/>
</dbReference>
<name>A0A6F8YPS8_9ACTN</name>
<dbReference type="Proteomes" id="UP000503011">
    <property type="component" value="Chromosome"/>
</dbReference>
<reference evidence="1 2" key="2">
    <citation type="submission" date="2020-03" db="EMBL/GenBank/DDBJ databases">
        <authorList>
            <person name="Ichikawa N."/>
            <person name="Kimura A."/>
            <person name="Kitahashi Y."/>
            <person name="Uohara A."/>
        </authorList>
    </citation>
    <scope>NUCLEOTIDE SEQUENCE [LARGE SCALE GENOMIC DNA]</scope>
    <source>
        <strain evidence="1 2">NBRC 105367</strain>
    </source>
</reference>
<dbReference type="Gene3D" id="3.10.28.20">
    <property type="entry name" value="Acetamidase/Formamidase-like domains"/>
    <property type="match status" value="1"/>
</dbReference>
<dbReference type="EMBL" id="AP022871">
    <property type="protein sequence ID" value="BCB88137.1"/>
    <property type="molecule type" value="Genomic_DNA"/>
</dbReference>
<protein>
    <submittedName>
        <fullName evidence="1">Formamidase</fullName>
    </submittedName>
</protein>
<dbReference type="GO" id="GO:0016811">
    <property type="term" value="F:hydrolase activity, acting on carbon-nitrogen (but not peptide) bonds, in linear amides"/>
    <property type="evidence" value="ECO:0007669"/>
    <property type="project" value="InterPro"/>
</dbReference>
<keyword evidence="2" id="KW-1185">Reference proteome</keyword>
<organism evidence="1 2">
    <name type="scientific">Phytohabitans suffuscus</name>
    <dbReference type="NCBI Taxonomy" id="624315"/>
    <lineage>
        <taxon>Bacteria</taxon>
        <taxon>Bacillati</taxon>
        <taxon>Actinomycetota</taxon>
        <taxon>Actinomycetes</taxon>
        <taxon>Micromonosporales</taxon>
        <taxon>Micromonosporaceae</taxon>
    </lineage>
</organism>
<sequence>MTTHRIELDLTRSLFDDHRRGHNRWHPDIEPTLRVAPGDIVDVDMRDGLDYQIWPHSGVDDVVALDVTRGHPLTGPIYVEGAEPGDLLDVEILEVRASDFGFTLLFPGLGLLADRFTEHYLAKWDLAGGIARSAQLPGVAVPGDPFLGVIGVAPAPDRMAEFARREAELAATGAFVMLPEPRGAVPPDPALSTVAIRTVPPRENGGNMDIRRLTAGSSVQLPVEVPGALLSVGDAHFAQGDGESCGVAIEMAARAMLRIGLRKRDQLPALPGSPTYRFRERSTREYLATTGVPVTAGGENRFMDVGLAAANALGELVDHLVAHRGFRPEQAYVLASVAADLHISSIVNIPNVLVSAALPLDIFE</sequence>
<dbReference type="RefSeq" id="WP_173159444.1">
    <property type="nucleotide sequence ID" value="NZ_AP022871.1"/>
</dbReference>
<dbReference type="Gene3D" id="2.60.120.580">
    <property type="entry name" value="Acetamidase/Formamidase-like domains"/>
    <property type="match status" value="1"/>
</dbReference>
<dbReference type="AlphaFoldDB" id="A0A6F8YPS8"/>
<dbReference type="Pfam" id="PF03069">
    <property type="entry name" value="FmdA_AmdA"/>
    <property type="match status" value="1"/>
</dbReference>
<proteinExistence type="predicted"/>
<evidence type="ECO:0000313" key="2">
    <source>
        <dbReference type="Proteomes" id="UP000503011"/>
    </source>
</evidence>
<reference evidence="1 2" key="1">
    <citation type="submission" date="2020-03" db="EMBL/GenBank/DDBJ databases">
        <title>Whole genome shotgun sequence of Phytohabitans suffuscus NBRC 105367.</title>
        <authorList>
            <person name="Komaki H."/>
            <person name="Tamura T."/>
        </authorList>
    </citation>
    <scope>NUCLEOTIDE SEQUENCE [LARGE SCALE GENOMIC DNA]</scope>
    <source>
        <strain evidence="1 2">NBRC 105367</strain>
    </source>
</reference>
<dbReference type="InterPro" id="IPR004304">
    <property type="entry name" value="FmdA_AmdA"/>
</dbReference>